<sequence length="209" mass="24642">MKKFLKENTGFICLFLLCVSIVLYLRYRETKLIKTHTRSIDSLTLANQLLEKKTAYLDYLVFSNYDIKKLNTLNNNIGNVLLYKKSGNIVEEVKLNQSRSQLFLRHMKDACNNCFETFLLSLLENKPILKDYEVFIVVDEENYLKYSKNTISNYANVVWTKDKDFFNKFQANNSFSFILNKGTIKNIFVANIYNPEYIDNYLEKIQLNP</sequence>
<gene>
    <name evidence="2" type="ORF">NCTC11388_01391</name>
</gene>
<dbReference type="AlphaFoldDB" id="A0A380BP21"/>
<organism evidence="2 3">
    <name type="scientific">Sphingobacterium spiritivorum</name>
    <name type="common">Flavobacterium spiritivorum</name>
    <dbReference type="NCBI Taxonomy" id="258"/>
    <lineage>
        <taxon>Bacteria</taxon>
        <taxon>Pseudomonadati</taxon>
        <taxon>Bacteroidota</taxon>
        <taxon>Sphingobacteriia</taxon>
        <taxon>Sphingobacteriales</taxon>
        <taxon>Sphingobacteriaceae</taxon>
        <taxon>Sphingobacterium</taxon>
    </lineage>
</organism>
<evidence type="ECO:0000313" key="3">
    <source>
        <dbReference type="Proteomes" id="UP000254893"/>
    </source>
</evidence>
<keyword evidence="1" id="KW-1133">Transmembrane helix</keyword>
<keyword evidence="1" id="KW-0812">Transmembrane</keyword>
<name>A0A380BP21_SPHSI</name>
<keyword evidence="1" id="KW-0472">Membrane</keyword>
<accession>A0A380BP21</accession>
<evidence type="ECO:0000313" key="2">
    <source>
        <dbReference type="EMBL" id="SUJ04552.1"/>
    </source>
</evidence>
<protein>
    <submittedName>
        <fullName evidence="2">Uncharacterized protein</fullName>
    </submittedName>
</protein>
<dbReference type="EMBL" id="UGYW01000002">
    <property type="protein sequence ID" value="SUJ04552.1"/>
    <property type="molecule type" value="Genomic_DNA"/>
</dbReference>
<proteinExistence type="predicted"/>
<dbReference type="RefSeq" id="WP_115169593.1">
    <property type="nucleotide sequence ID" value="NZ_UGYW01000002.1"/>
</dbReference>
<feature type="transmembrane region" description="Helical" evidence="1">
    <location>
        <begin position="9"/>
        <end position="27"/>
    </location>
</feature>
<dbReference type="Proteomes" id="UP000254893">
    <property type="component" value="Unassembled WGS sequence"/>
</dbReference>
<reference evidence="2 3" key="1">
    <citation type="submission" date="2018-06" db="EMBL/GenBank/DDBJ databases">
        <authorList>
            <consortium name="Pathogen Informatics"/>
            <person name="Doyle S."/>
        </authorList>
    </citation>
    <scope>NUCLEOTIDE SEQUENCE [LARGE SCALE GENOMIC DNA]</scope>
    <source>
        <strain evidence="2 3">NCTC11388</strain>
    </source>
</reference>
<evidence type="ECO:0000256" key="1">
    <source>
        <dbReference type="SAM" id="Phobius"/>
    </source>
</evidence>